<dbReference type="KEGG" id="taz:TREAZ_1203"/>
<protein>
    <recommendedName>
        <fullName evidence="4">GerMN domain-containing protein</fullName>
    </recommendedName>
</protein>
<dbReference type="InParanoid" id="F5Y6R6"/>
<keyword evidence="1" id="KW-0812">Transmembrane</keyword>
<dbReference type="HOGENOM" id="CLU_1460690_0_0_12"/>
<name>F5Y6R6_LEAAZ</name>
<dbReference type="RefSeq" id="WP_015710790.1">
    <property type="nucleotide sequence ID" value="NC_015577.1"/>
</dbReference>
<keyword evidence="1" id="KW-1133">Transmembrane helix</keyword>
<organism evidence="2 3">
    <name type="scientific">Leadbettera azotonutricia (strain ATCC BAA-888 / DSM 13862 / ZAS-9)</name>
    <name type="common">Treponema azotonutricium</name>
    <dbReference type="NCBI Taxonomy" id="545695"/>
    <lineage>
        <taxon>Bacteria</taxon>
        <taxon>Pseudomonadati</taxon>
        <taxon>Spirochaetota</taxon>
        <taxon>Spirochaetia</taxon>
        <taxon>Spirochaetales</taxon>
        <taxon>Breznakiellaceae</taxon>
        <taxon>Leadbettera</taxon>
    </lineage>
</organism>
<keyword evidence="1" id="KW-0472">Membrane</keyword>
<evidence type="ECO:0000256" key="1">
    <source>
        <dbReference type="SAM" id="Phobius"/>
    </source>
</evidence>
<dbReference type="eggNOG" id="ENOG5030V6C">
    <property type="taxonomic scope" value="Bacteria"/>
</dbReference>
<keyword evidence="3" id="KW-1185">Reference proteome</keyword>
<dbReference type="OrthoDB" id="361006at2"/>
<evidence type="ECO:0000313" key="2">
    <source>
        <dbReference type="EMBL" id="AEF80410.1"/>
    </source>
</evidence>
<dbReference type="AlphaFoldDB" id="F5Y6R6"/>
<evidence type="ECO:0000313" key="3">
    <source>
        <dbReference type="Proteomes" id="UP000009222"/>
    </source>
</evidence>
<proteinExistence type="predicted"/>
<gene>
    <name evidence="2" type="ordered locus">TREAZ_1203</name>
</gene>
<feature type="transmembrane region" description="Helical" evidence="1">
    <location>
        <begin position="28"/>
        <end position="48"/>
    </location>
</feature>
<sequence>MNPVLKDTLKSIARALEGFFSVKLNRRFSYLVLIGLIALIEFFAVGLVRRTFLFYSVLEGTTVVEDRMLRRSSSREADIRRYVDEVLLGPVSPDLALLFRRETRLRSLMLRGGVVYADFSQDAAVAPEGVDLFRSFLTINEGIRRNFSSVKDVKLFIGGNEIFFNEFRGIFADPADNTGKPVKRR</sequence>
<dbReference type="EMBL" id="CP001841">
    <property type="protein sequence ID" value="AEF80410.1"/>
    <property type="molecule type" value="Genomic_DNA"/>
</dbReference>
<reference evidence="3" key="1">
    <citation type="submission" date="2009-12" db="EMBL/GenBank/DDBJ databases">
        <title>Complete sequence of Treponema azotonutricium strain ZAS-9.</title>
        <authorList>
            <person name="Tetu S.G."/>
            <person name="Matson E."/>
            <person name="Ren Q."/>
            <person name="Seshadri R."/>
            <person name="Elbourne L."/>
            <person name="Hassan K.A."/>
            <person name="Durkin A."/>
            <person name="Radune D."/>
            <person name="Mohamoud Y."/>
            <person name="Shay R."/>
            <person name="Jin S."/>
            <person name="Zhang X."/>
            <person name="Lucey K."/>
            <person name="Ballor N.R."/>
            <person name="Ottesen E."/>
            <person name="Rosenthal R."/>
            <person name="Allen A."/>
            <person name="Leadbetter J.R."/>
            <person name="Paulsen I.T."/>
        </authorList>
    </citation>
    <scope>NUCLEOTIDE SEQUENCE [LARGE SCALE GENOMIC DNA]</scope>
    <source>
        <strain evidence="3">ATCC BAA-888 / DSM 13862 / ZAS-9</strain>
    </source>
</reference>
<reference evidence="2 3" key="2">
    <citation type="journal article" date="2011" name="ISME J.">
        <title>RNA-seq reveals cooperative metabolic interactions between two termite-gut spirochete species in co-culture.</title>
        <authorList>
            <person name="Rosenthal A.Z."/>
            <person name="Matson E.G."/>
            <person name="Eldar A."/>
            <person name="Leadbetter J.R."/>
        </authorList>
    </citation>
    <scope>NUCLEOTIDE SEQUENCE [LARGE SCALE GENOMIC DNA]</scope>
    <source>
        <strain evidence="3">ATCC BAA-888 / DSM 13862 / ZAS-9</strain>
    </source>
</reference>
<dbReference type="Proteomes" id="UP000009222">
    <property type="component" value="Chromosome"/>
</dbReference>
<evidence type="ECO:0008006" key="4">
    <source>
        <dbReference type="Google" id="ProtNLM"/>
    </source>
</evidence>
<dbReference type="STRING" id="545695.TREAZ_1203"/>
<accession>F5Y6R6</accession>